<gene>
    <name evidence="1" type="ORF">FNJ53_11970</name>
</gene>
<evidence type="ECO:0000313" key="2">
    <source>
        <dbReference type="Proteomes" id="UP000317167"/>
    </source>
</evidence>
<dbReference type="GO" id="GO:0004519">
    <property type="term" value="F:endonuclease activity"/>
    <property type="evidence" value="ECO:0007669"/>
    <property type="project" value="UniProtKB-KW"/>
</dbReference>
<proteinExistence type="predicted"/>
<keyword evidence="1" id="KW-0540">Nuclease</keyword>
<name>A0A552YYJ7_9LACT</name>
<protein>
    <submittedName>
        <fullName evidence="1">AlwI family type II restriction endonuclease</fullName>
    </submittedName>
</protein>
<dbReference type="AlphaFoldDB" id="A0A552YYJ7"/>
<comment type="caution">
    <text evidence="1">The sequence shown here is derived from an EMBL/GenBank/DDBJ whole genome shotgun (WGS) entry which is preliminary data.</text>
</comment>
<keyword evidence="1" id="KW-0255">Endonuclease</keyword>
<dbReference type="Pfam" id="PF09491">
    <property type="entry name" value="RE_AlwI"/>
    <property type="match status" value="1"/>
</dbReference>
<dbReference type="InterPro" id="IPR018573">
    <property type="entry name" value="Restrct_endonuc_II_AlwI"/>
</dbReference>
<dbReference type="EMBL" id="VJWV01000016">
    <property type="protein sequence ID" value="TRW72341.1"/>
    <property type="molecule type" value="Genomic_DNA"/>
</dbReference>
<dbReference type="Proteomes" id="UP000317167">
    <property type="component" value="Unassembled WGS sequence"/>
</dbReference>
<keyword evidence="1" id="KW-0378">Hydrolase</keyword>
<dbReference type="Gene3D" id="3.40.91.50">
    <property type="match status" value="1"/>
</dbReference>
<accession>A0A552YYJ7</accession>
<sequence length="644" mass="74295">MMKVSNGSTFNLGDTSFRRKTLLDDYKTLLPILRKHNTLFPNWNNDSQIAYYQEVMAETDLFERSESDDPAKRSRTLTNALIKSGLINDKRKLSEVANNWIDDKIENFDDLEKALGISKDNLVFFRQFIKLRVYDNSNNYFYPFRVALKFLTKYQNVPETDFLVLLHSISSNNSEQSISELIEDYSEVASNNQTFGEYIAEHFSDSSADKVNAKLLFSKTMIDAELFYRLFSNRKTPASQVEYIDFVTNLLNYKLEKNEDNLKKLLASSKKSSVKKAFGFNKLPFESKRTIEEFEEANLESDLLDSDNTKIYFQFSSSKKYDLVREYKDMTKRSFNLTGIISFANGLVNLENREVIEIIISNIDLSGNGQYRDYESNLDSIFYKDLATTNILGLDLFEITKLREKIVALLGTESFDMAVRNQKEKKFRNIIKKEFPKSKIQELLPMFITREDKKIQEMVTDLAKVPDIFEYILAIAWFYLSDTEYSIIDSLKLPLDANFKPLGHASGGDGDIIINHPNLTIMLEATLMKKNVQKRGELEPVIRHATNLSITSENKVKTIFVADELDDNVINIFRATAYIELEGTNVNGKVNGVNIFALTISEIMKMLEFNIPSSKVFNAMNNHFTNQPEFVKCDWRNSILQEIF</sequence>
<dbReference type="RefSeq" id="WP_143459737.1">
    <property type="nucleotide sequence ID" value="NZ_VJWV01000016.1"/>
</dbReference>
<organism evidence="1 2">
    <name type="scientific">Lactococcus lactis</name>
    <dbReference type="NCBI Taxonomy" id="1358"/>
    <lineage>
        <taxon>Bacteria</taxon>
        <taxon>Bacillati</taxon>
        <taxon>Bacillota</taxon>
        <taxon>Bacilli</taxon>
        <taxon>Lactobacillales</taxon>
        <taxon>Streptococcaceae</taxon>
        <taxon>Lactococcus</taxon>
    </lineage>
</organism>
<reference evidence="1 2" key="1">
    <citation type="submission" date="2019-07" db="EMBL/GenBank/DDBJ databases">
        <title>Draft genome of 7 Lactococcus lactis strains isolated from an artisanal cheese production.</title>
        <authorList>
            <person name="Biolcati F."/>
            <person name="Bottero M.T."/>
            <person name="Dalmasso A."/>
            <person name="Mcauliffe O."/>
        </authorList>
    </citation>
    <scope>NUCLEOTIDE SEQUENCE [LARGE SCALE GENOMIC DNA]</scope>
    <source>
        <strain evidence="1 2">MRS45.2</strain>
    </source>
</reference>
<evidence type="ECO:0000313" key="1">
    <source>
        <dbReference type="EMBL" id="TRW72341.1"/>
    </source>
</evidence>